<accession>A0ACD3BA26</accession>
<protein>
    <submittedName>
        <fullName evidence="1">Uncharacterized protein</fullName>
    </submittedName>
</protein>
<evidence type="ECO:0000313" key="2">
    <source>
        <dbReference type="Proteomes" id="UP000308600"/>
    </source>
</evidence>
<proteinExistence type="predicted"/>
<dbReference type="Proteomes" id="UP000308600">
    <property type="component" value="Unassembled WGS sequence"/>
</dbReference>
<sequence length="240" mass="26884">MPRAKRARVDHSPESDRGTTPGSAAEAKRVRWGGSQGADDDTRPSDDEDASSDRTQQVVLTAWCQHGRLGCAYYDPVRYMIYLLEDTQESAHFDLTAMLLEQANPDIALTSSKSDEDFIEVFRDRVEAAGGICQIRPFKEFTTGKGRDRLLSLRLLTDLAYDEPDLGDDHSSSVTSRRQNAYNFMRNRREVQGDPLAKRWNAAIRLSNFISAESAPLCVILIFWLCSLCAVDDLIVGPLH</sequence>
<organism evidence="1 2">
    <name type="scientific">Pluteus cervinus</name>
    <dbReference type="NCBI Taxonomy" id="181527"/>
    <lineage>
        <taxon>Eukaryota</taxon>
        <taxon>Fungi</taxon>
        <taxon>Dikarya</taxon>
        <taxon>Basidiomycota</taxon>
        <taxon>Agaricomycotina</taxon>
        <taxon>Agaricomycetes</taxon>
        <taxon>Agaricomycetidae</taxon>
        <taxon>Agaricales</taxon>
        <taxon>Pluteineae</taxon>
        <taxon>Pluteaceae</taxon>
        <taxon>Pluteus</taxon>
    </lineage>
</organism>
<keyword evidence="2" id="KW-1185">Reference proteome</keyword>
<dbReference type="EMBL" id="ML208266">
    <property type="protein sequence ID" value="TFK74859.1"/>
    <property type="molecule type" value="Genomic_DNA"/>
</dbReference>
<name>A0ACD3BA26_9AGAR</name>
<reference evidence="1 2" key="1">
    <citation type="journal article" date="2019" name="Nat. Ecol. Evol.">
        <title>Megaphylogeny resolves global patterns of mushroom evolution.</title>
        <authorList>
            <person name="Varga T."/>
            <person name="Krizsan K."/>
            <person name="Foldi C."/>
            <person name="Dima B."/>
            <person name="Sanchez-Garcia M."/>
            <person name="Sanchez-Ramirez S."/>
            <person name="Szollosi G.J."/>
            <person name="Szarkandi J.G."/>
            <person name="Papp V."/>
            <person name="Albert L."/>
            <person name="Andreopoulos W."/>
            <person name="Angelini C."/>
            <person name="Antonin V."/>
            <person name="Barry K.W."/>
            <person name="Bougher N.L."/>
            <person name="Buchanan P."/>
            <person name="Buyck B."/>
            <person name="Bense V."/>
            <person name="Catcheside P."/>
            <person name="Chovatia M."/>
            <person name="Cooper J."/>
            <person name="Damon W."/>
            <person name="Desjardin D."/>
            <person name="Finy P."/>
            <person name="Geml J."/>
            <person name="Haridas S."/>
            <person name="Hughes K."/>
            <person name="Justo A."/>
            <person name="Karasinski D."/>
            <person name="Kautmanova I."/>
            <person name="Kiss B."/>
            <person name="Kocsube S."/>
            <person name="Kotiranta H."/>
            <person name="LaButti K.M."/>
            <person name="Lechner B.E."/>
            <person name="Liimatainen K."/>
            <person name="Lipzen A."/>
            <person name="Lukacs Z."/>
            <person name="Mihaltcheva S."/>
            <person name="Morgado L.N."/>
            <person name="Niskanen T."/>
            <person name="Noordeloos M.E."/>
            <person name="Ohm R.A."/>
            <person name="Ortiz-Santana B."/>
            <person name="Ovrebo C."/>
            <person name="Racz N."/>
            <person name="Riley R."/>
            <person name="Savchenko A."/>
            <person name="Shiryaev A."/>
            <person name="Soop K."/>
            <person name="Spirin V."/>
            <person name="Szebenyi C."/>
            <person name="Tomsovsky M."/>
            <person name="Tulloss R.E."/>
            <person name="Uehling J."/>
            <person name="Grigoriev I.V."/>
            <person name="Vagvolgyi C."/>
            <person name="Papp T."/>
            <person name="Martin F.M."/>
            <person name="Miettinen O."/>
            <person name="Hibbett D.S."/>
            <person name="Nagy L.G."/>
        </authorList>
    </citation>
    <scope>NUCLEOTIDE SEQUENCE [LARGE SCALE GENOMIC DNA]</scope>
    <source>
        <strain evidence="1 2">NL-1719</strain>
    </source>
</reference>
<gene>
    <name evidence="1" type="ORF">BDN72DRAFT_832972</name>
</gene>
<evidence type="ECO:0000313" key="1">
    <source>
        <dbReference type="EMBL" id="TFK74859.1"/>
    </source>
</evidence>